<name>A0A0A9GJC9_ARUDO</name>
<reference evidence="1" key="1">
    <citation type="submission" date="2014-09" db="EMBL/GenBank/DDBJ databases">
        <authorList>
            <person name="Magalhaes I.L.F."/>
            <person name="Oliveira U."/>
            <person name="Santos F.R."/>
            <person name="Vidigal T.H.D.A."/>
            <person name="Brescovit A.D."/>
            <person name="Santos A.J."/>
        </authorList>
    </citation>
    <scope>NUCLEOTIDE SEQUENCE</scope>
    <source>
        <tissue evidence="1">Shoot tissue taken approximately 20 cm above the soil surface</tissue>
    </source>
</reference>
<evidence type="ECO:0000313" key="1">
    <source>
        <dbReference type="EMBL" id="JAE25230.1"/>
    </source>
</evidence>
<organism evidence="1">
    <name type="scientific">Arundo donax</name>
    <name type="common">Giant reed</name>
    <name type="synonym">Donax arundinaceus</name>
    <dbReference type="NCBI Taxonomy" id="35708"/>
    <lineage>
        <taxon>Eukaryota</taxon>
        <taxon>Viridiplantae</taxon>
        <taxon>Streptophyta</taxon>
        <taxon>Embryophyta</taxon>
        <taxon>Tracheophyta</taxon>
        <taxon>Spermatophyta</taxon>
        <taxon>Magnoliopsida</taxon>
        <taxon>Liliopsida</taxon>
        <taxon>Poales</taxon>
        <taxon>Poaceae</taxon>
        <taxon>PACMAD clade</taxon>
        <taxon>Arundinoideae</taxon>
        <taxon>Arundineae</taxon>
        <taxon>Arundo</taxon>
    </lineage>
</organism>
<accession>A0A0A9GJC9</accession>
<proteinExistence type="predicted"/>
<reference evidence="1" key="2">
    <citation type="journal article" date="2015" name="Data Brief">
        <title>Shoot transcriptome of the giant reed, Arundo donax.</title>
        <authorList>
            <person name="Barrero R.A."/>
            <person name="Guerrero F.D."/>
            <person name="Moolhuijzen P."/>
            <person name="Goolsby J.A."/>
            <person name="Tidwell J."/>
            <person name="Bellgard S.E."/>
            <person name="Bellgard M.I."/>
        </authorList>
    </citation>
    <scope>NUCLEOTIDE SEQUENCE</scope>
    <source>
        <tissue evidence="1">Shoot tissue taken approximately 20 cm above the soil surface</tissue>
    </source>
</reference>
<dbReference type="EMBL" id="GBRH01172666">
    <property type="protein sequence ID" value="JAE25230.1"/>
    <property type="molecule type" value="Transcribed_RNA"/>
</dbReference>
<dbReference type="AlphaFoldDB" id="A0A0A9GJC9"/>
<sequence length="36" mass="4622">MLHNRTIFRYIYIKRETTQKEYYILNFISIFLKKVH</sequence>
<protein>
    <submittedName>
        <fullName evidence="1">Uncharacterized protein</fullName>
    </submittedName>
</protein>